<evidence type="ECO:0000313" key="13">
    <source>
        <dbReference type="EMBL" id="MCD5312494.1"/>
    </source>
</evidence>
<evidence type="ECO:0000256" key="6">
    <source>
        <dbReference type="ARBA" id="ARBA00022777"/>
    </source>
</evidence>
<name>A0A9X1NEQ8_9ACTN</name>
<keyword evidence="4" id="KW-0808">Transferase</keyword>
<organism evidence="13 14">
    <name type="scientific">Kineosporia babensis</name>
    <dbReference type="NCBI Taxonomy" id="499548"/>
    <lineage>
        <taxon>Bacteria</taxon>
        <taxon>Bacillati</taxon>
        <taxon>Actinomycetota</taxon>
        <taxon>Actinomycetes</taxon>
        <taxon>Kineosporiales</taxon>
        <taxon>Kineosporiaceae</taxon>
        <taxon>Kineosporia</taxon>
    </lineage>
</organism>
<evidence type="ECO:0000256" key="7">
    <source>
        <dbReference type="ARBA" id="ARBA00022840"/>
    </source>
</evidence>
<accession>A0A9X1NEQ8</accession>
<evidence type="ECO:0000256" key="4">
    <source>
        <dbReference type="ARBA" id="ARBA00022679"/>
    </source>
</evidence>
<keyword evidence="11" id="KW-0812">Transmembrane</keyword>
<feature type="coiled-coil region" evidence="9">
    <location>
        <begin position="438"/>
        <end position="465"/>
    </location>
</feature>
<evidence type="ECO:0000313" key="14">
    <source>
        <dbReference type="Proteomes" id="UP001138997"/>
    </source>
</evidence>
<feature type="transmembrane region" description="Helical" evidence="11">
    <location>
        <begin position="51"/>
        <end position="70"/>
    </location>
</feature>
<comment type="caution">
    <text evidence="13">The sequence shown here is derived from an EMBL/GenBank/DDBJ whole genome shotgun (WGS) entry which is preliminary data.</text>
</comment>
<dbReference type="InterPro" id="IPR050482">
    <property type="entry name" value="Sensor_HK_TwoCompSys"/>
</dbReference>
<dbReference type="Pfam" id="PF07730">
    <property type="entry name" value="HisKA_3"/>
    <property type="match status" value="1"/>
</dbReference>
<proteinExistence type="predicted"/>
<keyword evidence="7" id="KW-0067">ATP-binding</keyword>
<protein>
    <recommendedName>
        <fullName evidence="2">histidine kinase</fullName>
        <ecNumber evidence="2">2.7.13.3</ecNumber>
    </recommendedName>
</protein>
<keyword evidence="14" id="KW-1185">Reference proteome</keyword>
<evidence type="ECO:0000256" key="1">
    <source>
        <dbReference type="ARBA" id="ARBA00000085"/>
    </source>
</evidence>
<feature type="domain" description="Signal transduction histidine kinase subgroup 3 dimerisation and phosphoacceptor" evidence="12">
    <location>
        <begin position="406"/>
        <end position="471"/>
    </location>
</feature>
<dbReference type="GO" id="GO:0000155">
    <property type="term" value="F:phosphorelay sensor kinase activity"/>
    <property type="evidence" value="ECO:0007669"/>
    <property type="project" value="InterPro"/>
</dbReference>
<keyword evidence="5" id="KW-0547">Nucleotide-binding</keyword>
<dbReference type="PANTHER" id="PTHR24421:SF10">
    <property type="entry name" value="NITRATE_NITRITE SENSOR PROTEIN NARQ"/>
    <property type="match status" value="1"/>
</dbReference>
<keyword evidence="11" id="KW-0472">Membrane</keyword>
<dbReference type="Gene3D" id="6.10.250.2870">
    <property type="match status" value="1"/>
</dbReference>
<keyword evidence="3" id="KW-0597">Phosphoprotein</keyword>
<feature type="region of interest" description="Disordered" evidence="10">
    <location>
        <begin position="1"/>
        <end position="21"/>
    </location>
</feature>
<evidence type="ECO:0000256" key="9">
    <source>
        <dbReference type="SAM" id="Coils"/>
    </source>
</evidence>
<dbReference type="EMBL" id="JAJOMB010000008">
    <property type="protein sequence ID" value="MCD5312494.1"/>
    <property type="molecule type" value="Genomic_DNA"/>
</dbReference>
<dbReference type="GO" id="GO:0046983">
    <property type="term" value="F:protein dimerization activity"/>
    <property type="evidence" value="ECO:0007669"/>
    <property type="project" value="InterPro"/>
</dbReference>
<feature type="transmembrane region" description="Helical" evidence="11">
    <location>
        <begin position="27"/>
        <end position="45"/>
    </location>
</feature>
<evidence type="ECO:0000256" key="8">
    <source>
        <dbReference type="ARBA" id="ARBA00023012"/>
    </source>
</evidence>
<dbReference type="RefSeq" id="WP_231442770.1">
    <property type="nucleotide sequence ID" value="NZ_JAJOMB010000008.1"/>
</dbReference>
<dbReference type="EC" id="2.7.13.3" evidence="2"/>
<dbReference type="Proteomes" id="UP001138997">
    <property type="component" value="Unassembled WGS sequence"/>
</dbReference>
<feature type="transmembrane region" description="Helical" evidence="11">
    <location>
        <begin position="77"/>
        <end position="93"/>
    </location>
</feature>
<evidence type="ECO:0000256" key="5">
    <source>
        <dbReference type="ARBA" id="ARBA00022741"/>
    </source>
</evidence>
<evidence type="ECO:0000256" key="2">
    <source>
        <dbReference type="ARBA" id="ARBA00012438"/>
    </source>
</evidence>
<dbReference type="InterPro" id="IPR011712">
    <property type="entry name" value="Sig_transdc_His_kin_sub3_dim/P"/>
</dbReference>
<feature type="compositionally biased region" description="Polar residues" evidence="10">
    <location>
        <begin position="1"/>
        <end position="10"/>
    </location>
</feature>
<feature type="transmembrane region" description="Helical" evidence="11">
    <location>
        <begin position="105"/>
        <end position="124"/>
    </location>
</feature>
<evidence type="ECO:0000256" key="10">
    <source>
        <dbReference type="SAM" id="MobiDB-lite"/>
    </source>
</evidence>
<dbReference type="AlphaFoldDB" id="A0A9X1NEQ8"/>
<feature type="transmembrane region" description="Helical" evidence="11">
    <location>
        <begin position="248"/>
        <end position="269"/>
    </location>
</feature>
<evidence type="ECO:0000259" key="12">
    <source>
        <dbReference type="Pfam" id="PF07730"/>
    </source>
</evidence>
<feature type="transmembrane region" description="Helical" evidence="11">
    <location>
        <begin position="215"/>
        <end position="236"/>
    </location>
</feature>
<comment type="catalytic activity">
    <reaction evidence="1">
        <text>ATP + protein L-histidine = ADP + protein N-phospho-L-histidine.</text>
        <dbReference type="EC" id="2.7.13.3"/>
    </reaction>
</comment>
<dbReference type="GO" id="GO:0016020">
    <property type="term" value="C:membrane"/>
    <property type="evidence" value="ECO:0007669"/>
    <property type="project" value="InterPro"/>
</dbReference>
<evidence type="ECO:0000256" key="3">
    <source>
        <dbReference type="ARBA" id="ARBA00022553"/>
    </source>
</evidence>
<sequence length="591" mass="63590">MRTTSIAPTSQRPPTPASASRQWSRTLAVTAVLTASGALIFGPLWQVSPDVAAGSILFTAMFSGAGVILWDEPGHRRTAVLLVLAGQFWALGWSEEWAIGPLPFISGPASYLALSLAAWAMFRYPDPALLSRLERVFVRILAGVAVGGILAETLTARPQWRGYQPDTWWITLIADREFNVAIGTVLRPLQVLVIGGFLLLWVLRIRRMRGLDRELLAPMALASPVIAVAVGAVPVAKLLGLTGQTMDRVYALQPAALAVIPLAFLISVVRRRLADNAVLTLIQQVQRRPTPEAVQTALRTALRDATLRVRYWAPELNAHVDVTGAPAGPPAEDEDRLVMPVTEPTGEPLAVIDADPGLRRHPLVLSNALAASGLALENAQLQAAVLGRLSQVRAVRMQAVQAGVAERRRVERDLHDGAQQRLLALRLVLAASDRPQLSEAARERLRQMNQEIALALNELRDLARGIHPAVLSQAGLSAAIDAVADQQPIEVEASLPTGRFPAATEETAYYLICAALKTAEAPGASRVIIRGHERDGVLTIEVEQDSRRPAGSRLESELPGMLDRVRALGGDIMFSTLSRGGSLMVAAIPCG</sequence>
<feature type="transmembrane region" description="Helical" evidence="11">
    <location>
        <begin position="136"/>
        <end position="160"/>
    </location>
</feature>
<keyword evidence="9" id="KW-0175">Coiled coil</keyword>
<feature type="transmembrane region" description="Helical" evidence="11">
    <location>
        <begin position="180"/>
        <end position="203"/>
    </location>
</feature>
<reference evidence="13" key="1">
    <citation type="submission" date="2021-11" db="EMBL/GenBank/DDBJ databases">
        <title>Streptomyces corallinus and Kineosporia corallina sp. nov., two new coral-derived marine actinobacteria.</title>
        <authorList>
            <person name="Buangrab K."/>
            <person name="Sutthacheep M."/>
            <person name="Yeemin T."/>
            <person name="Harunari E."/>
            <person name="Igarashi Y."/>
            <person name="Sripreechasak P."/>
            <person name="Kanchanasin P."/>
            <person name="Tanasupawat S."/>
            <person name="Phongsopitanun W."/>
        </authorList>
    </citation>
    <scope>NUCLEOTIDE SEQUENCE</scope>
    <source>
        <strain evidence="13">JCM 31032</strain>
    </source>
</reference>
<evidence type="ECO:0000256" key="11">
    <source>
        <dbReference type="SAM" id="Phobius"/>
    </source>
</evidence>
<keyword evidence="6 13" id="KW-0418">Kinase</keyword>
<dbReference type="PANTHER" id="PTHR24421">
    <property type="entry name" value="NITRATE/NITRITE SENSOR PROTEIN NARX-RELATED"/>
    <property type="match status" value="1"/>
</dbReference>
<dbReference type="GO" id="GO:0005524">
    <property type="term" value="F:ATP binding"/>
    <property type="evidence" value="ECO:0007669"/>
    <property type="project" value="UniProtKB-KW"/>
</dbReference>
<keyword evidence="11" id="KW-1133">Transmembrane helix</keyword>
<keyword evidence="8" id="KW-0902">Two-component regulatory system</keyword>
<gene>
    <name evidence="13" type="ORF">LR394_16420</name>
</gene>